<name>A0A4C1UCA4_EUMVA</name>
<dbReference type="EMBL" id="BGZK01000157">
    <property type="protein sequence ID" value="GBP24071.1"/>
    <property type="molecule type" value="Genomic_DNA"/>
</dbReference>
<evidence type="ECO:0000256" key="1">
    <source>
        <dbReference type="SAM" id="MobiDB-lite"/>
    </source>
</evidence>
<sequence>MVHRTFPARRDAGRQRHAGQDTTPRHDSYCQTGARPEQDCWERGTLMYTRLEQRHLPGSIYIDPRQFTDWTRVCPEARRFPRSSIYSPLLGALYCFRRSFLNLPRVIVHNIWLIVVSTEERTYLKRLLINRPIRATHRPYRMALLISRVLRFVSTSLI</sequence>
<organism evidence="2 3">
    <name type="scientific">Eumeta variegata</name>
    <name type="common">Bagworm moth</name>
    <name type="synonym">Eumeta japonica</name>
    <dbReference type="NCBI Taxonomy" id="151549"/>
    <lineage>
        <taxon>Eukaryota</taxon>
        <taxon>Metazoa</taxon>
        <taxon>Ecdysozoa</taxon>
        <taxon>Arthropoda</taxon>
        <taxon>Hexapoda</taxon>
        <taxon>Insecta</taxon>
        <taxon>Pterygota</taxon>
        <taxon>Neoptera</taxon>
        <taxon>Endopterygota</taxon>
        <taxon>Lepidoptera</taxon>
        <taxon>Glossata</taxon>
        <taxon>Ditrysia</taxon>
        <taxon>Tineoidea</taxon>
        <taxon>Psychidae</taxon>
        <taxon>Oiketicinae</taxon>
        <taxon>Eumeta</taxon>
    </lineage>
</organism>
<reference evidence="2 3" key="1">
    <citation type="journal article" date="2019" name="Commun. Biol.">
        <title>The bagworm genome reveals a unique fibroin gene that provides high tensile strength.</title>
        <authorList>
            <person name="Kono N."/>
            <person name="Nakamura H."/>
            <person name="Ohtoshi R."/>
            <person name="Tomita M."/>
            <person name="Numata K."/>
            <person name="Arakawa K."/>
        </authorList>
    </citation>
    <scope>NUCLEOTIDE SEQUENCE [LARGE SCALE GENOMIC DNA]</scope>
</reference>
<evidence type="ECO:0000313" key="3">
    <source>
        <dbReference type="Proteomes" id="UP000299102"/>
    </source>
</evidence>
<dbReference type="AlphaFoldDB" id="A0A4C1UCA4"/>
<proteinExistence type="predicted"/>
<dbReference type="Proteomes" id="UP000299102">
    <property type="component" value="Unassembled WGS sequence"/>
</dbReference>
<comment type="caution">
    <text evidence="2">The sequence shown here is derived from an EMBL/GenBank/DDBJ whole genome shotgun (WGS) entry which is preliminary data.</text>
</comment>
<accession>A0A4C1UCA4</accession>
<gene>
    <name evidence="2" type="ORF">EVAR_27294_1</name>
</gene>
<keyword evidence="3" id="KW-1185">Reference proteome</keyword>
<feature type="region of interest" description="Disordered" evidence="1">
    <location>
        <begin position="1"/>
        <end position="32"/>
    </location>
</feature>
<evidence type="ECO:0000313" key="2">
    <source>
        <dbReference type="EMBL" id="GBP24071.1"/>
    </source>
</evidence>
<protein>
    <submittedName>
        <fullName evidence="2">Uncharacterized protein</fullName>
    </submittedName>
</protein>